<evidence type="ECO:0000313" key="2">
    <source>
        <dbReference type="Proteomes" id="UP000237846"/>
    </source>
</evidence>
<accession>A0A2T0Q4D7</accession>
<gene>
    <name evidence="1" type="ORF">CLV72_104218</name>
</gene>
<keyword evidence="2" id="KW-1185">Reference proteome</keyword>
<dbReference type="Proteomes" id="UP000237846">
    <property type="component" value="Unassembled WGS sequence"/>
</dbReference>
<sequence>MDDDEPLTGSVLVLSEDGEIVGLHTGFAPAPANVVPHGERWLLGSLADQPVRVVPAPR</sequence>
<comment type="caution">
    <text evidence="1">The sequence shown here is derived from an EMBL/GenBank/DDBJ whole genome shotgun (WGS) entry which is preliminary data.</text>
</comment>
<dbReference type="RefSeq" id="WP_170140981.1">
    <property type="nucleotide sequence ID" value="NZ_PVZC01000004.1"/>
</dbReference>
<reference evidence="1 2" key="1">
    <citation type="submission" date="2018-03" db="EMBL/GenBank/DDBJ databases">
        <title>Genomic Encyclopedia of Archaeal and Bacterial Type Strains, Phase II (KMG-II): from individual species to whole genera.</title>
        <authorList>
            <person name="Goeker M."/>
        </authorList>
    </citation>
    <scope>NUCLEOTIDE SEQUENCE [LARGE SCALE GENOMIC DNA]</scope>
    <source>
        <strain evidence="1 2">DSM 45601</strain>
    </source>
</reference>
<protein>
    <submittedName>
        <fullName evidence="1">Uncharacterized protein</fullName>
    </submittedName>
</protein>
<dbReference type="AlphaFoldDB" id="A0A2T0Q4D7"/>
<organism evidence="1 2">
    <name type="scientific">Allonocardiopsis opalescens</name>
    <dbReference type="NCBI Taxonomy" id="1144618"/>
    <lineage>
        <taxon>Bacteria</taxon>
        <taxon>Bacillati</taxon>
        <taxon>Actinomycetota</taxon>
        <taxon>Actinomycetes</taxon>
        <taxon>Streptosporangiales</taxon>
        <taxon>Allonocardiopsis</taxon>
    </lineage>
</organism>
<evidence type="ECO:0000313" key="1">
    <source>
        <dbReference type="EMBL" id="PRX98640.1"/>
    </source>
</evidence>
<name>A0A2T0Q4D7_9ACTN</name>
<proteinExistence type="predicted"/>
<dbReference type="EMBL" id="PVZC01000004">
    <property type="protein sequence ID" value="PRX98640.1"/>
    <property type="molecule type" value="Genomic_DNA"/>
</dbReference>